<name>A0A0F9QVT0_9ZZZZ</name>
<dbReference type="AlphaFoldDB" id="A0A0F9QVT0"/>
<proteinExistence type="predicted"/>
<accession>A0A0F9QVT0</accession>
<evidence type="ECO:0000259" key="1">
    <source>
        <dbReference type="PROSITE" id="PS50943"/>
    </source>
</evidence>
<protein>
    <recommendedName>
        <fullName evidence="1">HTH cro/C1-type domain-containing protein</fullName>
    </recommendedName>
</protein>
<dbReference type="SUPFAM" id="SSF47413">
    <property type="entry name" value="lambda repressor-like DNA-binding domains"/>
    <property type="match status" value="1"/>
</dbReference>
<comment type="caution">
    <text evidence="2">The sequence shown here is derived from an EMBL/GenBank/DDBJ whole genome shotgun (WGS) entry which is preliminary data.</text>
</comment>
<dbReference type="InterPro" id="IPR001387">
    <property type="entry name" value="Cro/C1-type_HTH"/>
</dbReference>
<dbReference type="Pfam" id="PF01381">
    <property type="entry name" value="HTH_3"/>
    <property type="match status" value="1"/>
</dbReference>
<dbReference type="Gene3D" id="1.10.260.40">
    <property type="entry name" value="lambda repressor-like DNA-binding domains"/>
    <property type="match status" value="1"/>
</dbReference>
<sequence>MNIDHDYKSIREILSNKEERDSYVSAYVDETIPFQIRAMRQTKSRNWTQKELAARAGMKQERISTCENPNYGRFSLRTLKQLAAAFDVALIVRFAPFSELVEWEANMSPKSLEIESFDEDEILQDEIDAQEGVDPKTTQDTQATELGFEPPKTIQEKVILKSKRDIVVGLQEALGVPIRVGRFRKPGALGIFKRKPRVIRLRSAADVRVAAHEIGHFLHDRKVIETKGFSDQLKVLAEGRLKGNPLREGVAEFTAFYVTDPALAERAVPGFTAQFEEVMRREWPEALGALLDGRDLFRQFRDAPLTGRVSATIGQRQRGMHLSIPTFKRWWSRFYSGVFDDLDIIKKIEKAALEGKL</sequence>
<organism evidence="2">
    <name type="scientific">marine sediment metagenome</name>
    <dbReference type="NCBI Taxonomy" id="412755"/>
    <lineage>
        <taxon>unclassified sequences</taxon>
        <taxon>metagenomes</taxon>
        <taxon>ecological metagenomes</taxon>
    </lineage>
</organism>
<dbReference type="InterPro" id="IPR010982">
    <property type="entry name" value="Lambda_DNA-bd_dom_sf"/>
</dbReference>
<feature type="domain" description="HTH cro/C1-type" evidence="1">
    <location>
        <begin position="36"/>
        <end position="93"/>
    </location>
</feature>
<reference evidence="2" key="1">
    <citation type="journal article" date="2015" name="Nature">
        <title>Complex archaea that bridge the gap between prokaryotes and eukaryotes.</title>
        <authorList>
            <person name="Spang A."/>
            <person name="Saw J.H."/>
            <person name="Jorgensen S.L."/>
            <person name="Zaremba-Niedzwiedzka K."/>
            <person name="Martijn J."/>
            <person name="Lind A.E."/>
            <person name="van Eijk R."/>
            <person name="Schleper C."/>
            <person name="Guy L."/>
            <person name="Ettema T.J."/>
        </authorList>
    </citation>
    <scope>NUCLEOTIDE SEQUENCE</scope>
</reference>
<dbReference type="PROSITE" id="PS50943">
    <property type="entry name" value="HTH_CROC1"/>
    <property type="match status" value="1"/>
</dbReference>
<evidence type="ECO:0000313" key="2">
    <source>
        <dbReference type="EMBL" id="KKN46554.1"/>
    </source>
</evidence>
<dbReference type="GO" id="GO:0003677">
    <property type="term" value="F:DNA binding"/>
    <property type="evidence" value="ECO:0007669"/>
    <property type="project" value="InterPro"/>
</dbReference>
<dbReference type="EMBL" id="LAZR01001323">
    <property type="protein sequence ID" value="KKN46554.1"/>
    <property type="molecule type" value="Genomic_DNA"/>
</dbReference>
<gene>
    <name evidence="2" type="ORF">LCGC14_0671480</name>
</gene>
<feature type="non-terminal residue" evidence="2">
    <location>
        <position position="357"/>
    </location>
</feature>
<dbReference type="CDD" id="cd00093">
    <property type="entry name" value="HTH_XRE"/>
    <property type="match status" value="1"/>
</dbReference>
<dbReference type="SMART" id="SM00530">
    <property type="entry name" value="HTH_XRE"/>
    <property type="match status" value="1"/>
</dbReference>